<feature type="region of interest" description="Disordered" evidence="1">
    <location>
        <begin position="473"/>
        <end position="546"/>
    </location>
</feature>
<dbReference type="OrthoDB" id="3550792at2759"/>
<dbReference type="Proteomes" id="UP000566819">
    <property type="component" value="Unassembled WGS sequence"/>
</dbReference>
<feature type="region of interest" description="Disordered" evidence="1">
    <location>
        <begin position="691"/>
        <end position="716"/>
    </location>
</feature>
<feature type="region of interest" description="Disordered" evidence="1">
    <location>
        <begin position="366"/>
        <end position="390"/>
    </location>
</feature>
<feature type="compositionally biased region" description="Polar residues" evidence="1">
    <location>
        <begin position="1"/>
        <end position="18"/>
    </location>
</feature>
<feature type="compositionally biased region" description="Polar residues" evidence="1">
    <location>
        <begin position="414"/>
        <end position="429"/>
    </location>
</feature>
<evidence type="ECO:0000313" key="3">
    <source>
        <dbReference type="Proteomes" id="UP000566819"/>
    </source>
</evidence>
<keyword evidence="3" id="KW-1185">Reference proteome</keyword>
<feature type="compositionally biased region" description="Basic and acidic residues" evidence="1">
    <location>
        <begin position="371"/>
        <end position="382"/>
    </location>
</feature>
<gene>
    <name evidence="2" type="ORF">G7Y89_g2076</name>
</gene>
<dbReference type="EMBL" id="JAAMPI010000087">
    <property type="protein sequence ID" value="KAF4636026.1"/>
    <property type="molecule type" value="Genomic_DNA"/>
</dbReference>
<reference evidence="2 3" key="1">
    <citation type="submission" date="2020-03" db="EMBL/GenBank/DDBJ databases">
        <title>Draft Genome Sequence of Cudoniella acicularis.</title>
        <authorList>
            <person name="Buettner E."/>
            <person name="Kellner H."/>
        </authorList>
    </citation>
    <scope>NUCLEOTIDE SEQUENCE [LARGE SCALE GENOMIC DNA]</scope>
    <source>
        <strain evidence="2 3">DSM 108380</strain>
    </source>
</reference>
<feature type="compositionally biased region" description="Acidic residues" evidence="1">
    <location>
        <begin position="179"/>
        <end position="188"/>
    </location>
</feature>
<accession>A0A8H4W7B7</accession>
<name>A0A8H4W7B7_9HELO</name>
<evidence type="ECO:0000256" key="1">
    <source>
        <dbReference type="SAM" id="MobiDB-lite"/>
    </source>
</evidence>
<feature type="compositionally biased region" description="Polar residues" evidence="1">
    <location>
        <begin position="473"/>
        <end position="489"/>
    </location>
</feature>
<proteinExistence type="predicted"/>
<dbReference type="AlphaFoldDB" id="A0A8H4W7B7"/>
<comment type="caution">
    <text evidence="2">The sequence shown here is derived from an EMBL/GenBank/DDBJ whole genome shotgun (WGS) entry which is preliminary data.</text>
</comment>
<feature type="region of interest" description="Disordered" evidence="1">
    <location>
        <begin position="1"/>
        <end position="53"/>
    </location>
</feature>
<sequence>MELSTSLPASQGTKSKGNANPMMAYLGYPTSKEASQGASQEEIEETKNRAKKRHSNFRTTAVNFRKDFVRQTANLKSFPLDPDAPEVLTCVESFLSKHAYYLFAHTLEAEKNGWPVYPQNEQRIKDALKKLMVEQEIIFRRNNNAAVAKQRRRRTTDSIEDEADINRDQTSSPFKIESDYEMSAEEGESSNSSSEETTQMKTAQMQNIQIHLDHAYPLHDQPIEATVHWLVGSSLKLDRIDPFVVRYLHEFNIYHSRNHNDLNRLLQDLKKHYEVDIPNSQKLGAVLPEYFRDGRLRSRCQKLIKNVVPKWMEMQRGGYGFLVERDGEIRKGPEFDAAWRNRRQEWFQKVHRGSVDSVLEWNSSFSPPTAIRKDSDNKRALDISDPPHSYAIPLVTSQKRQKIEEKLENDENRSTTPTSKAINSKQPPHDALQSTIFVNDNLHANNSSKTAGEAEQTKALDIIREIISRLETGQNENEPCASLNASAENNPGERGKESVELFEVQGSGADASKRSPAPFSQIAPIHMEGDSRTARRNTSPPAEHSINVLEVCNPSTHDKEPSTEPTSSPLALEEKQISGASIDRISIDTNGSVNPASFLEPKVFQLASESPPRSLGSPKEPRKPIFAIQPSKDLTEACEMSLSNPEEFLPDPPLESWCVDEKQISREVSQFPSISKDELIKAPLSIISNMSQYSPPASPKSPSSPTKPVSANHEMNPYTPATPISTCDSTGLSASITAFSDSHNHSMDGYQEPFATPLDRRGCTPYPPHLRIRESIHPPTITSLVRRATTEENGGSKKPQLQFAFEDASGLPDDDDGNLISRKQLADITLTKLFTFMCNKSGKSQSELTHMTFRFQWGNMATLVINKFGGEEYWKVMRNKMNAVFKNGQMDYPKKKKFLVWVMSGDRTKLKDEDEDDEESLSD</sequence>
<evidence type="ECO:0000313" key="2">
    <source>
        <dbReference type="EMBL" id="KAF4636026.1"/>
    </source>
</evidence>
<feature type="region of interest" description="Disordered" evidence="1">
    <location>
        <begin position="145"/>
        <end position="201"/>
    </location>
</feature>
<feature type="region of interest" description="Disordered" evidence="1">
    <location>
        <begin position="406"/>
        <end position="429"/>
    </location>
</feature>
<feature type="compositionally biased region" description="Low complexity" evidence="1">
    <location>
        <begin position="700"/>
        <end position="711"/>
    </location>
</feature>
<protein>
    <submittedName>
        <fullName evidence="2">Uncharacterized protein</fullName>
    </submittedName>
</protein>
<organism evidence="2 3">
    <name type="scientific">Cudoniella acicularis</name>
    <dbReference type="NCBI Taxonomy" id="354080"/>
    <lineage>
        <taxon>Eukaryota</taxon>
        <taxon>Fungi</taxon>
        <taxon>Dikarya</taxon>
        <taxon>Ascomycota</taxon>
        <taxon>Pezizomycotina</taxon>
        <taxon>Leotiomycetes</taxon>
        <taxon>Helotiales</taxon>
        <taxon>Tricladiaceae</taxon>
        <taxon>Cudoniella</taxon>
    </lineage>
</organism>